<dbReference type="STRING" id="768710.DesyoDRAFT_5216"/>
<dbReference type="EMBL" id="CM001441">
    <property type="protein sequence ID" value="EHQ92147.1"/>
    <property type="molecule type" value="Genomic_DNA"/>
</dbReference>
<evidence type="ECO:0000313" key="1">
    <source>
        <dbReference type="EMBL" id="EHQ92147.1"/>
    </source>
</evidence>
<proteinExistence type="predicted"/>
<name>H5XZV1_9FIRM</name>
<dbReference type="RefSeq" id="WP_007787408.1">
    <property type="nucleotide sequence ID" value="NZ_CM001441.1"/>
</dbReference>
<dbReference type="AlphaFoldDB" id="H5XZV1"/>
<protein>
    <submittedName>
        <fullName evidence="1">Uncharacterized protein</fullName>
    </submittedName>
</protein>
<dbReference type="HOGENOM" id="CLU_2769173_0_0_9"/>
<keyword evidence="2" id="KW-1185">Reference proteome</keyword>
<organism evidence="1 2">
    <name type="scientific">Desulfosporosinus youngiae DSM 17734</name>
    <dbReference type="NCBI Taxonomy" id="768710"/>
    <lineage>
        <taxon>Bacteria</taxon>
        <taxon>Bacillati</taxon>
        <taxon>Bacillota</taxon>
        <taxon>Clostridia</taxon>
        <taxon>Eubacteriales</taxon>
        <taxon>Desulfitobacteriaceae</taxon>
        <taxon>Desulfosporosinus</taxon>
    </lineage>
</organism>
<accession>H5XZV1</accession>
<evidence type="ECO:0000313" key="2">
    <source>
        <dbReference type="Proteomes" id="UP000005104"/>
    </source>
</evidence>
<reference evidence="1 2" key="1">
    <citation type="submission" date="2011-11" db="EMBL/GenBank/DDBJ databases">
        <title>The Noncontiguous Finished genome of Desulfosporosinus youngiae DSM 17734.</title>
        <authorList>
            <consortium name="US DOE Joint Genome Institute (JGI-PGF)"/>
            <person name="Lucas S."/>
            <person name="Han J."/>
            <person name="Lapidus A."/>
            <person name="Cheng J.-F."/>
            <person name="Goodwin L."/>
            <person name="Pitluck S."/>
            <person name="Peters L."/>
            <person name="Ovchinnikova G."/>
            <person name="Lu M."/>
            <person name="Land M.L."/>
            <person name="Hauser L."/>
            <person name="Pester M."/>
            <person name="Spring S."/>
            <person name="Ollivier B."/>
            <person name="Rattei T."/>
            <person name="Klenk H.-P."/>
            <person name="Wagner M."/>
            <person name="Loy A."/>
            <person name="Woyke T.J."/>
        </authorList>
    </citation>
    <scope>NUCLEOTIDE SEQUENCE [LARGE SCALE GENOMIC DNA]</scope>
    <source>
        <strain evidence="1 2">DSM 17734</strain>
    </source>
</reference>
<gene>
    <name evidence="1" type="ORF">DesyoDRAFT_5216</name>
</gene>
<sequence>MPDLSSVKSRTTPVGKIHGVIKCLEKLESGEGGSISASAVTVSEIPGVTGTDVQSILAEFAARIATLEE</sequence>
<dbReference type="Proteomes" id="UP000005104">
    <property type="component" value="Chromosome"/>
</dbReference>